<organism evidence="1 2">
    <name type="scientific">Penicilliopsis zonata CBS 506.65</name>
    <dbReference type="NCBI Taxonomy" id="1073090"/>
    <lineage>
        <taxon>Eukaryota</taxon>
        <taxon>Fungi</taxon>
        <taxon>Dikarya</taxon>
        <taxon>Ascomycota</taxon>
        <taxon>Pezizomycotina</taxon>
        <taxon>Eurotiomycetes</taxon>
        <taxon>Eurotiomycetidae</taxon>
        <taxon>Eurotiales</taxon>
        <taxon>Aspergillaceae</taxon>
        <taxon>Penicilliopsis</taxon>
    </lineage>
</organism>
<protein>
    <submittedName>
        <fullName evidence="1">Uncharacterized protein</fullName>
    </submittedName>
</protein>
<feature type="non-terminal residue" evidence="1">
    <location>
        <position position="1"/>
    </location>
</feature>
<evidence type="ECO:0000313" key="2">
    <source>
        <dbReference type="Proteomes" id="UP000184188"/>
    </source>
</evidence>
<accession>A0A1L9SWP5</accession>
<gene>
    <name evidence="1" type="ORF">ASPZODRAFT_127682</name>
</gene>
<dbReference type="Proteomes" id="UP000184188">
    <property type="component" value="Unassembled WGS sequence"/>
</dbReference>
<dbReference type="EMBL" id="KV878336">
    <property type="protein sequence ID" value="OJJ51586.1"/>
    <property type="molecule type" value="Genomic_DNA"/>
</dbReference>
<sequence length="118" mass="13154">FLASPLVESLAPCVLASYASLSPNSFATAPHSWGTPPRSLLLSHPRVSPSILAPWVMRRIIYLHFNSPTFSLGCNYADPCQPDHLRFQGCNENTPSAILNRMEQRYDCTTIKHDQPQS</sequence>
<evidence type="ECO:0000313" key="1">
    <source>
        <dbReference type="EMBL" id="OJJ51586.1"/>
    </source>
</evidence>
<dbReference type="RefSeq" id="XP_022586096.1">
    <property type="nucleotide sequence ID" value="XM_022721812.1"/>
</dbReference>
<proteinExistence type="predicted"/>
<reference evidence="2" key="1">
    <citation type="journal article" date="2017" name="Genome Biol.">
        <title>Comparative genomics reveals high biological diversity and specific adaptations in the industrially and medically important fungal genus Aspergillus.</title>
        <authorList>
            <person name="de Vries R.P."/>
            <person name="Riley R."/>
            <person name="Wiebenga A."/>
            <person name="Aguilar-Osorio G."/>
            <person name="Amillis S."/>
            <person name="Uchima C.A."/>
            <person name="Anderluh G."/>
            <person name="Asadollahi M."/>
            <person name="Askin M."/>
            <person name="Barry K."/>
            <person name="Battaglia E."/>
            <person name="Bayram O."/>
            <person name="Benocci T."/>
            <person name="Braus-Stromeyer S.A."/>
            <person name="Caldana C."/>
            <person name="Canovas D."/>
            <person name="Cerqueira G.C."/>
            <person name="Chen F."/>
            <person name="Chen W."/>
            <person name="Choi C."/>
            <person name="Clum A."/>
            <person name="Dos Santos R.A."/>
            <person name="Damasio A.R."/>
            <person name="Diallinas G."/>
            <person name="Emri T."/>
            <person name="Fekete E."/>
            <person name="Flipphi M."/>
            <person name="Freyberg S."/>
            <person name="Gallo A."/>
            <person name="Gournas C."/>
            <person name="Habgood R."/>
            <person name="Hainaut M."/>
            <person name="Harispe M.L."/>
            <person name="Henrissat B."/>
            <person name="Hilden K.S."/>
            <person name="Hope R."/>
            <person name="Hossain A."/>
            <person name="Karabika E."/>
            <person name="Karaffa L."/>
            <person name="Karanyi Z."/>
            <person name="Krasevec N."/>
            <person name="Kuo A."/>
            <person name="Kusch H."/>
            <person name="LaButti K."/>
            <person name="Lagendijk E.L."/>
            <person name="Lapidus A."/>
            <person name="Levasseur A."/>
            <person name="Lindquist E."/>
            <person name="Lipzen A."/>
            <person name="Logrieco A.F."/>
            <person name="MacCabe A."/>
            <person name="Maekelae M.R."/>
            <person name="Malavazi I."/>
            <person name="Melin P."/>
            <person name="Meyer V."/>
            <person name="Mielnichuk N."/>
            <person name="Miskei M."/>
            <person name="Molnar A.P."/>
            <person name="Mule G."/>
            <person name="Ngan C.Y."/>
            <person name="Orejas M."/>
            <person name="Orosz E."/>
            <person name="Ouedraogo J.P."/>
            <person name="Overkamp K.M."/>
            <person name="Park H.-S."/>
            <person name="Perrone G."/>
            <person name="Piumi F."/>
            <person name="Punt P.J."/>
            <person name="Ram A.F."/>
            <person name="Ramon A."/>
            <person name="Rauscher S."/>
            <person name="Record E."/>
            <person name="Riano-Pachon D.M."/>
            <person name="Robert V."/>
            <person name="Roehrig J."/>
            <person name="Ruller R."/>
            <person name="Salamov A."/>
            <person name="Salih N.S."/>
            <person name="Samson R.A."/>
            <person name="Sandor E."/>
            <person name="Sanguinetti M."/>
            <person name="Schuetze T."/>
            <person name="Sepcic K."/>
            <person name="Shelest E."/>
            <person name="Sherlock G."/>
            <person name="Sophianopoulou V."/>
            <person name="Squina F.M."/>
            <person name="Sun H."/>
            <person name="Susca A."/>
            <person name="Todd R.B."/>
            <person name="Tsang A."/>
            <person name="Unkles S.E."/>
            <person name="van de Wiele N."/>
            <person name="van Rossen-Uffink D."/>
            <person name="Oliveira J.V."/>
            <person name="Vesth T.C."/>
            <person name="Visser J."/>
            <person name="Yu J.-H."/>
            <person name="Zhou M."/>
            <person name="Andersen M.R."/>
            <person name="Archer D.B."/>
            <person name="Baker S.E."/>
            <person name="Benoit I."/>
            <person name="Brakhage A.A."/>
            <person name="Braus G.H."/>
            <person name="Fischer R."/>
            <person name="Frisvad J.C."/>
            <person name="Goldman G.H."/>
            <person name="Houbraken J."/>
            <person name="Oakley B."/>
            <person name="Pocsi I."/>
            <person name="Scazzocchio C."/>
            <person name="Seiboth B."/>
            <person name="vanKuyk P.A."/>
            <person name="Wortman J."/>
            <person name="Dyer P.S."/>
            <person name="Grigoriev I.V."/>
        </authorList>
    </citation>
    <scope>NUCLEOTIDE SEQUENCE [LARGE SCALE GENOMIC DNA]</scope>
    <source>
        <strain evidence="2">CBS 506.65</strain>
    </source>
</reference>
<dbReference type="AlphaFoldDB" id="A0A1L9SWP5"/>
<dbReference type="VEuPathDB" id="FungiDB:ASPZODRAFT_127682"/>
<dbReference type="GeneID" id="34608277"/>
<keyword evidence="2" id="KW-1185">Reference proteome</keyword>
<name>A0A1L9SWP5_9EURO</name>